<proteinExistence type="predicted"/>
<reference evidence="1" key="1">
    <citation type="submission" date="2021-02" db="EMBL/GenBank/DDBJ databases">
        <authorList>
            <person name="Nieuwenhuis M."/>
            <person name="Van De Peppel L.J.J."/>
        </authorList>
    </citation>
    <scope>NUCLEOTIDE SEQUENCE</scope>
    <source>
        <strain evidence="1">D49</strain>
    </source>
</reference>
<dbReference type="EMBL" id="JABCKI010005810">
    <property type="protein sequence ID" value="KAG5637681.1"/>
    <property type="molecule type" value="Genomic_DNA"/>
</dbReference>
<reference evidence="1" key="2">
    <citation type="submission" date="2021-10" db="EMBL/GenBank/DDBJ databases">
        <title>Phylogenomics reveals ancestral predisposition of the termite-cultivated fungus Termitomyces towards a domesticated lifestyle.</title>
        <authorList>
            <person name="Auxier B."/>
            <person name="Grum-Grzhimaylo A."/>
            <person name="Cardenas M.E."/>
            <person name="Lodge J.D."/>
            <person name="Laessoe T."/>
            <person name="Pedersen O."/>
            <person name="Smith M.E."/>
            <person name="Kuyper T.W."/>
            <person name="Franco-Molano E.A."/>
            <person name="Baroni T.J."/>
            <person name="Aanen D.K."/>
        </authorList>
    </citation>
    <scope>NUCLEOTIDE SEQUENCE</scope>
    <source>
        <strain evidence="1">D49</strain>
    </source>
</reference>
<evidence type="ECO:0000313" key="2">
    <source>
        <dbReference type="Proteomes" id="UP000717328"/>
    </source>
</evidence>
<dbReference type="Proteomes" id="UP000717328">
    <property type="component" value="Unassembled WGS sequence"/>
</dbReference>
<comment type="caution">
    <text evidence="1">The sequence shown here is derived from an EMBL/GenBank/DDBJ whole genome shotgun (WGS) entry which is preliminary data.</text>
</comment>
<name>A0A9P7K7D7_9AGAR</name>
<protein>
    <submittedName>
        <fullName evidence="1">Uncharacterized protein</fullName>
    </submittedName>
</protein>
<sequence>ASSSNRASRPRHFQRKVVQLWKVVTGATRKHERASFVPTDFVLVTSRRRSAIMNSAN</sequence>
<organism evidence="1 2">
    <name type="scientific">Sphagnurus paluster</name>
    <dbReference type="NCBI Taxonomy" id="117069"/>
    <lineage>
        <taxon>Eukaryota</taxon>
        <taxon>Fungi</taxon>
        <taxon>Dikarya</taxon>
        <taxon>Basidiomycota</taxon>
        <taxon>Agaricomycotina</taxon>
        <taxon>Agaricomycetes</taxon>
        <taxon>Agaricomycetidae</taxon>
        <taxon>Agaricales</taxon>
        <taxon>Tricholomatineae</taxon>
        <taxon>Lyophyllaceae</taxon>
        <taxon>Sphagnurus</taxon>
    </lineage>
</organism>
<evidence type="ECO:0000313" key="1">
    <source>
        <dbReference type="EMBL" id="KAG5637681.1"/>
    </source>
</evidence>
<accession>A0A9P7K7D7</accession>
<keyword evidence="2" id="KW-1185">Reference proteome</keyword>
<dbReference type="AlphaFoldDB" id="A0A9P7K7D7"/>
<gene>
    <name evidence="1" type="ORF">H0H81_003597</name>
</gene>
<dbReference type="OrthoDB" id="2864141at2759"/>
<feature type="non-terminal residue" evidence="1">
    <location>
        <position position="1"/>
    </location>
</feature>